<name>A0AAV9EWQ8_ACOCL</name>
<proteinExistence type="predicted"/>
<reference evidence="1" key="1">
    <citation type="journal article" date="2023" name="Nat. Commun.">
        <title>Diploid and tetraploid genomes of Acorus and the evolution of monocots.</title>
        <authorList>
            <person name="Ma L."/>
            <person name="Liu K.W."/>
            <person name="Li Z."/>
            <person name="Hsiao Y.Y."/>
            <person name="Qi Y."/>
            <person name="Fu T."/>
            <person name="Tang G.D."/>
            <person name="Zhang D."/>
            <person name="Sun W.H."/>
            <person name="Liu D.K."/>
            <person name="Li Y."/>
            <person name="Chen G.Z."/>
            <person name="Liu X.D."/>
            <person name="Liao X.Y."/>
            <person name="Jiang Y.T."/>
            <person name="Yu X."/>
            <person name="Hao Y."/>
            <person name="Huang J."/>
            <person name="Zhao X.W."/>
            <person name="Ke S."/>
            <person name="Chen Y.Y."/>
            <person name="Wu W.L."/>
            <person name="Hsu J.L."/>
            <person name="Lin Y.F."/>
            <person name="Huang M.D."/>
            <person name="Li C.Y."/>
            <person name="Huang L."/>
            <person name="Wang Z.W."/>
            <person name="Zhao X."/>
            <person name="Zhong W.Y."/>
            <person name="Peng D.H."/>
            <person name="Ahmad S."/>
            <person name="Lan S."/>
            <person name="Zhang J.S."/>
            <person name="Tsai W.C."/>
            <person name="Van de Peer Y."/>
            <person name="Liu Z.J."/>
        </authorList>
    </citation>
    <scope>NUCLEOTIDE SEQUENCE</scope>
    <source>
        <strain evidence="1">CP</strain>
    </source>
</reference>
<evidence type="ECO:0000313" key="2">
    <source>
        <dbReference type="Proteomes" id="UP001180020"/>
    </source>
</evidence>
<dbReference type="Proteomes" id="UP001180020">
    <property type="component" value="Unassembled WGS sequence"/>
</dbReference>
<evidence type="ECO:0000313" key="1">
    <source>
        <dbReference type="EMBL" id="KAK1318155.1"/>
    </source>
</evidence>
<reference evidence="1" key="2">
    <citation type="submission" date="2023-06" db="EMBL/GenBank/DDBJ databases">
        <authorList>
            <person name="Ma L."/>
            <person name="Liu K.-W."/>
            <person name="Li Z."/>
            <person name="Hsiao Y.-Y."/>
            <person name="Qi Y."/>
            <person name="Fu T."/>
            <person name="Tang G."/>
            <person name="Zhang D."/>
            <person name="Sun W.-H."/>
            <person name="Liu D.-K."/>
            <person name="Li Y."/>
            <person name="Chen G.-Z."/>
            <person name="Liu X.-D."/>
            <person name="Liao X.-Y."/>
            <person name="Jiang Y.-T."/>
            <person name="Yu X."/>
            <person name="Hao Y."/>
            <person name="Huang J."/>
            <person name="Zhao X.-W."/>
            <person name="Ke S."/>
            <person name="Chen Y.-Y."/>
            <person name="Wu W.-L."/>
            <person name="Hsu J.-L."/>
            <person name="Lin Y.-F."/>
            <person name="Huang M.-D."/>
            <person name="Li C.-Y."/>
            <person name="Huang L."/>
            <person name="Wang Z.-W."/>
            <person name="Zhao X."/>
            <person name="Zhong W.-Y."/>
            <person name="Peng D.-H."/>
            <person name="Ahmad S."/>
            <person name="Lan S."/>
            <person name="Zhang J.-S."/>
            <person name="Tsai W.-C."/>
            <person name="Van De Peer Y."/>
            <person name="Liu Z.-J."/>
        </authorList>
    </citation>
    <scope>NUCLEOTIDE SEQUENCE</scope>
    <source>
        <strain evidence="1">CP</strain>
        <tissue evidence="1">Leaves</tissue>
    </source>
</reference>
<sequence>MDNVGVRRSHRRRLDLYRQAYSTIILPVVGGQRTEGEEGDITIKPPLTKIRPG</sequence>
<organism evidence="1 2">
    <name type="scientific">Acorus calamus</name>
    <name type="common">Sweet flag</name>
    <dbReference type="NCBI Taxonomy" id="4465"/>
    <lineage>
        <taxon>Eukaryota</taxon>
        <taxon>Viridiplantae</taxon>
        <taxon>Streptophyta</taxon>
        <taxon>Embryophyta</taxon>
        <taxon>Tracheophyta</taxon>
        <taxon>Spermatophyta</taxon>
        <taxon>Magnoliopsida</taxon>
        <taxon>Liliopsida</taxon>
        <taxon>Acoraceae</taxon>
        <taxon>Acorus</taxon>
    </lineage>
</organism>
<comment type="caution">
    <text evidence="1">The sequence shown here is derived from an EMBL/GenBank/DDBJ whole genome shotgun (WGS) entry which is preliminary data.</text>
</comment>
<dbReference type="EMBL" id="JAUJYO010000004">
    <property type="protein sequence ID" value="KAK1318155.1"/>
    <property type="molecule type" value="Genomic_DNA"/>
</dbReference>
<keyword evidence="2" id="KW-1185">Reference proteome</keyword>
<gene>
    <name evidence="1" type="ORF">QJS10_CPB04g01121</name>
</gene>
<dbReference type="AlphaFoldDB" id="A0AAV9EWQ8"/>
<accession>A0AAV9EWQ8</accession>
<protein>
    <submittedName>
        <fullName evidence="1">Uncharacterized protein</fullName>
    </submittedName>
</protein>